<feature type="compositionally biased region" description="Polar residues" evidence="1">
    <location>
        <begin position="410"/>
        <end position="426"/>
    </location>
</feature>
<dbReference type="InterPro" id="IPR012416">
    <property type="entry name" value="CBP60"/>
</dbReference>
<dbReference type="GO" id="GO:0005516">
    <property type="term" value="F:calmodulin binding"/>
    <property type="evidence" value="ECO:0007669"/>
    <property type="project" value="InterPro"/>
</dbReference>
<keyword evidence="4" id="KW-1185">Reference proteome</keyword>
<name>A0AAV6HIY6_9ERIC</name>
<dbReference type="GO" id="GO:0005634">
    <property type="term" value="C:nucleus"/>
    <property type="evidence" value="ECO:0007669"/>
    <property type="project" value="TreeGrafter"/>
</dbReference>
<dbReference type="InterPro" id="IPR053793">
    <property type="entry name" value="PB1-like"/>
</dbReference>
<dbReference type="PANTHER" id="PTHR31713:SF43">
    <property type="entry name" value="CALMODULIN-BINDING PROTEIN 60 G"/>
    <property type="match status" value="1"/>
</dbReference>
<organism evidence="3 4">
    <name type="scientific">Rhododendron griersonianum</name>
    <dbReference type="NCBI Taxonomy" id="479676"/>
    <lineage>
        <taxon>Eukaryota</taxon>
        <taxon>Viridiplantae</taxon>
        <taxon>Streptophyta</taxon>
        <taxon>Embryophyta</taxon>
        <taxon>Tracheophyta</taxon>
        <taxon>Spermatophyta</taxon>
        <taxon>Magnoliopsida</taxon>
        <taxon>eudicotyledons</taxon>
        <taxon>Gunneridae</taxon>
        <taxon>Pentapetalae</taxon>
        <taxon>asterids</taxon>
        <taxon>Ericales</taxon>
        <taxon>Ericaceae</taxon>
        <taxon>Ericoideae</taxon>
        <taxon>Rhodoreae</taxon>
        <taxon>Rhododendron</taxon>
    </lineage>
</organism>
<gene>
    <name evidence="3" type="ORF">RHGRI_038730</name>
</gene>
<evidence type="ECO:0000259" key="2">
    <source>
        <dbReference type="PROSITE" id="PS51745"/>
    </source>
</evidence>
<feature type="compositionally biased region" description="Basic and acidic residues" evidence="1">
    <location>
        <begin position="400"/>
        <end position="409"/>
    </location>
</feature>
<reference evidence="3" key="1">
    <citation type="submission" date="2020-08" db="EMBL/GenBank/DDBJ databases">
        <title>Plant Genome Project.</title>
        <authorList>
            <person name="Zhang R.-G."/>
        </authorList>
    </citation>
    <scope>NUCLEOTIDE SEQUENCE</scope>
    <source>
        <strain evidence="3">WSP0</strain>
        <tissue evidence="3">Leaf</tissue>
    </source>
</reference>
<feature type="domain" description="PB1" evidence="2">
    <location>
        <begin position="705"/>
        <end position="785"/>
    </location>
</feature>
<dbReference type="SUPFAM" id="SSF54277">
    <property type="entry name" value="CAD &amp; PB1 domains"/>
    <property type="match status" value="1"/>
</dbReference>
<dbReference type="InterPro" id="IPR046830">
    <property type="entry name" value="Calmod_bind_M"/>
</dbReference>
<dbReference type="Pfam" id="PF20451">
    <property type="entry name" value="Calmod_bind_M"/>
    <property type="match status" value="1"/>
</dbReference>
<evidence type="ECO:0000256" key="1">
    <source>
        <dbReference type="SAM" id="MobiDB-lite"/>
    </source>
</evidence>
<dbReference type="SMART" id="SM00666">
    <property type="entry name" value="PB1"/>
    <property type="match status" value="1"/>
</dbReference>
<accession>A0AAV6HIY6</accession>
<dbReference type="EMBL" id="JACTNZ010000036">
    <property type="protein sequence ID" value="KAG5512906.1"/>
    <property type="molecule type" value="Genomic_DNA"/>
</dbReference>
<dbReference type="PROSITE" id="PS51745">
    <property type="entry name" value="PB1"/>
    <property type="match status" value="1"/>
</dbReference>
<comment type="caution">
    <text evidence="3">The sequence shown here is derived from an EMBL/GenBank/DDBJ whole genome shotgun (WGS) entry which is preliminary data.</text>
</comment>
<dbReference type="GO" id="GO:0043565">
    <property type="term" value="F:sequence-specific DNA binding"/>
    <property type="evidence" value="ECO:0007669"/>
    <property type="project" value="TreeGrafter"/>
</dbReference>
<dbReference type="InterPro" id="IPR046831">
    <property type="entry name" value="Calmodulin_bind_N"/>
</dbReference>
<proteinExistence type="predicted"/>
<dbReference type="Pfam" id="PF00564">
    <property type="entry name" value="PB1"/>
    <property type="match status" value="1"/>
</dbReference>
<dbReference type="Proteomes" id="UP000823749">
    <property type="component" value="Unassembled WGS sequence"/>
</dbReference>
<dbReference type="Gene3D" id="3.10.20.90">
    <property type="entry name" value="Phosphatidylinositol 3-kinase Catalytic Subunit, Chain A, domain 1"/>
    <property type="match status" value="1"/>
</dbReference>
<dbReference type="Pfam" id="PF07887">
    <property type="entry name" value="Calmodulin_bind"/>
    <property type="match status" value="1"/>
</dbReference>
<sequence>MSLASFSKLTTPDFDDFDHCATKLLDLNDEVRESVKHAFVSSFHSSSRTSLNQSESSKARVWQLHFVNKLRSTVFTGCRIESEDCNPVKIVILDSVSGEVISSGALSSLRIEIVVLNGDFGADYQEDWTEKEFNANLVCERKGKRPWVTGELVITLRDGVGYVGDVSFTDNSSWIRCRKFRLGARPVQSKSPEVRIREARTEAFVVKDHPREAFKKQHPPNLNDEVWRLEKISKGGTYHKALLGKGITTVEQFLQSYSVDPSSLRLVLGQMSNKIWETVTEHAAASIYDSGFHKPDSLARKSFEELETLPTEEQPVDCVPLLAQGKLTLEGCVQQEISQELPRVMQINGVEQRVTKMPRYLGGLTAQADERGPIVSNALFLEDLRHQFGARCKDAAKGLHVGRPPDQHGEGNTSTACKTPSHNVQNGMEGEPVGQNKEANVFRRDFMEGPTALNTENGLIIGSSSEWTSQVKDQSTLSTPYPNHDALVFPQPHITSMLIWRPPNQLAMEGQTMQFTASPNPNALVFPQFQIASTQVLSENEDRRNSLASQVEAFLMGHVSEYSNLAFPAYSDAAAPSQPVATILQTMPMTTHMIPQTGGFSGIFQLEGQLMQSTSHPNPNVVPQEPQIASTQMVSENMGSLENWEEFLSLEEETSLGAHVSRSVNLTGTTCCDPSPSQQPVLTNCDMMPTTHVMSHLVAREDTRSVTVKVSYGDRTIKFQVPLTSRIIEVKEEVKKRLKLEPSNFDFEYKDEDDGDLIFLGCDEDLTNHLQLFSNRVIRLLVVDSDASTKNICESCGSLKRKRQ</sequence>
<evidence type="ECO:0000313" key="3">
    <source>
        <dbReference type="EMBL" id="KAG5512906.1"/>
    </source>
</evidence>
<dbReference type="GO" id="GO:0080142">
    <property type="term" value="P:regulation of salicylic acid biosynthetic process"/>
    <property type="evidence" value="ECO:0007669"/>
    <property type="project" value="TreeGrafter"/>
</dbReference>
<dbReference type="GO" id="GO:0003700">
    <property type="term" value="F:DNA-binding transcription factor activity"/>
    <property type="evidence" value="ECO:0007669"/>
    <property type="project" value="TreeGrafter"/>
</dbReference>
<evidence type="ECO:0000313" key="4">
    <source>
        <dbReference type="Proteomes" id="UP000823749"/>
    </source>
</evidence>
<protein>
    <recommendedName>
        <fullName evidence="2">PB1 domain-containing protein</fullName>
    </recommendedName>
</protein>
<dbReference type="AlphaFoldDB" id="A0AAV6HIY6"/>
<feature type="region of interest" description="Disordered" evidence="1">
    <location>
        <begin position="400"/>
        <end position="434"/>
    </location>
</feature>
<dbReference type="PANTHER" id="PTHR31713">
    <property type="entry name" value="OS02G0177800 PROTEIN"/>
    <property type="match status" value="1"/>
</dbReference>
<dbReference type="InterPro" id="IPR000270">
    <property type="entry name" value="PB1_dom"/>
</dbReference>